<dbReference type="EMBL" id="MN739677">
    <property type="protein sequence ID" value="QHT20172.1"/>
    <property type="molecule type" value="Genomic_DNA"/>
</dbReference>
<evidence type="ECO:0000313" key="1">
    <source>
        <dbReference type="EMBL" id="QHT20172.1"/>
    </source>
</evidence>
<name>A0A6C0DUI7_9ZZZZ</name>
<accession>A0A6C0DUI7</accession>
<reference evidence="1" key="1">
    <citation type="journal article" date="2020" name="Nature">
        <title>Giant virus diversity and host interactions through global metagenomics.</title>
        <authorList>
            <person name="Schulz F."/>
            <person name="Roux S."/>
            <person name="Paez-Espino D."/>
            <person name="Jungbluth S."/>
            <person name="Walsh D.A."/>
            <person name="Denef V.J."/>
            <person name="McMahon K.D."/>
            <person name="Konstantinidis K.T."/>
            <person name="Eloe-Fadrosh E.A."/>
            <person name="Kyrpides N.C."/>
            <person name="Woyke T."/>
        </authorList>
    </citation>
    <scope>NUCLEOTIDE SEQUENCE</scope>
    <source>
        <strain evidence="1">GVMAG-M-3300023174-60</strain>
    </source>
</reference>
<proteinExistence type="predicted"/>
<dbReference type="AlphaFoldDB" id="A0A6C0DUI7"/>
<protein>
    <submittedName>
        <fullName evidence="1">Uncharacterized protein</fullName>
    </submittedName>
</protein>
<sequence length="229" mass="27236">MASWNTYFLIKLMTVWNYCNATYSNMKNKCQNMYYYLKDYFYGYHDMWVFIPGHSLPLSLNNMVNIDMVNINWLYDNYDNTITLSNDSGDDDNTQFKFSWLSAKIQVVNSNKPSEAIEYIIDDFIEKFIVYTNSNITPSLYMVFMCWCAHTKHWFNIDDNIEFHIIDDMGEEHHFNSYNDNKNSIVIKRNKLYVVNDTKNETHIETTNSIIEGPTEVTPLKEEQNKKDE</sequence>
<organism evidence="1">
    <name type="scientific">viral metagenome</name>
    <dbReference type="NCBI Taxonomy" id="1070528"/>
    <lineage>
        <taxon>unclassified sequences</taxon>
        <taxon>metagenomes</taxon>
        <taxon>organismal metagenomes</taxon>
    </lineage>
</organism>